<organism evidence="1 2">
    <name type="scientific">Caerostris extrusa</name>
    <name type="common">Bark spider</name>
    <name type="synonym">Caerostris bankana</name>
    <dbReference type="NCBI Taxonomy" id="172846"/>
    <lineage>
        <taxon>Eukaryota</taxon>
        <taxon>Metazoa</taxon>
        <taxon>Ecdysozoa</taxon>
        <taxon>Arthropoda</taxon>
        <taxon>Chelicerata</taxon>
        <taxon>Arachnida</taxon>
        <taxon>Araneae</taxon>
        <taxon>Araneomorphae</taxon>
        <taxon>Entelegynae</taxon>
        <taxon>Araneoidea</taxon>
        <taxon>Araneidae</taxon>
        <taxon>Caerostris</taxon>
    </lineage>
</organism>
<gene>
    <name evidence="1" type="ORF">CEXT_117551</name>
</gene>
<reference evidence="1 2" key="1">
    <citation type="submission" date="2021-06" db="EMBL/GenBank/DDBJ databases">
        <title>Caerostris extrusa draft genome.</title>
        <authorList>
            <person name="Kono N."/>
            <person name="Arakawa K."/>
        </authorList>
    </citation>
    <scope>NUCLEOTIDE SEQUENCE [LARGE SCALE GENOMIC DNA]</scope>
</reference>
<evidence type="ECO:0000313" key="1">
    <source>
        <dbReference type="EMBL" id="GIY13792.1"/>
    </source>
</evidence>
<evidence type="ECO:0000313" key="2">
    <source>
        <dbReference type="Proteomes" id="UP001054945"/>
    </source>
</evidence>
<keyword evidence="2" id="KW-1185">Reference proteome</keyword>
<protein>
    <submittedName>
        <fullName evidence="1">Uncharacterized protein</fullName>
    </submittedName>
</protein>
<sequence length="123" mass="14445">MSAVMESYWRSSRKRKKVCDCIVLTFHQRKVGKSLNDLKSVRRDEKKFVGGTIPRQANVSTACRNDYTMKLKVKLFQVRNICSFRYLSLNLIGYATASLMKPNLMLRKWVKSTTNPYHRWALH</sequence>
<accession>A0AAV4QX04</accession>
<dbReference type="AlphaFoldDB" id="A0AAV4QX04"/>
<dbReference type="Proteomes" id="UP001054945">
    <property type="component" value="Unassembled WGS sequence"/>
</dbReference>
<proteinExistence type="predicted"/>
<dbReference type="EMBL" id="BPLR01007003">
    <property type="protein sequence ID" value="GIY13792.1"/>
    <property type="molecule type" value="Genomic_DNA"/>
</dbReference>
<name>A0AAV4QX04_CAEEX</name>
<comment type="caution">
    <text evidence="1">The sequence shown here is derived from an EMBL/GenBank/DDBJ whole genome shotgun (WGS) entry which is preliminary data.</text>
</comment>